<dbReference type="Proteomes" id="UP000231990">
    <property type="component" value="Unassembled WGS sequence"/>
</dbReference>
<name>A0A2M9ZP30_9LEPT</name>
<evidence type="ECO:0000256" key="1">
    <source>
        <dbReference type="SAM" id="Phobius"/>
    </source>
</evidence>
<keyword evidence="1" id="KW-0812">Transmembrane</keyword>
<dbReference type="AlphaFoldDB" id="A0A2M9ZP30"/>
<organism evidence="3 5">
    <name type="scientific">Leptospira perolatii</name>
    <dbReference type="NCBI Taxonomy" id="2023191"/>
    <lineage>
        <taxon>Bacteria</taxon>
        <taxon>Pseudomonadati</taxon>
        <taxon>Spirochaetota</taxon>
        <taxon>Spirochaetia</taxon>
        <taxon>Leptospirales</taxon>
        <taxon>Leptospiraceae</taxon>
        <taxon>Leptospira</taxon>
    </lineage>
</organism>
<dbReference type="EMBL" id="NPDZ01000003">
    <property type="protein sequence ID" value="PJZ73794.1"/>
    <property type="molecule type" value="Genomic_DNA"/>
</dbReference>
<dbReference type="Proteomes" id="UP000231962">
    <property type="component" value="Unassembled WGS sequence"/>
</dbReference>
<feature type="transmembrane region" description="Helical" evidence="1">
    <location>
        <begin position="48"/>
        <end position="67"/>
    </location>
</feature>
<proteinExistence type="predicted"/>
<sequence length="70" mass="7893">MAELLDRVDGLIPLVGGIYTSLLGFGIIKPKMKSKEHEEKFIKFKPIFKISGIFLIFWGLVQLLGLLGHH</sequence>
<protein>
    <submittedName>
        <fullName evidence="3">Uncharacterized protein</fullName>
    </submittedName>
</protein>
<evidence type="ECO:0000313" key="4">
    <source>
        <dbReference type="Proteomes" id="UP000231962"/>
    </source>
</evidence>
<evidence type="ECO:0000313" key="2">
    <source>
        <dbReference type="EMBL" id="PJZ70899.1"/>
    </source>
</evidence>
<reference evidence="4 5" key="1">
    <citation type="submission" date="2017-07" db="EMBL/GenBank/DDBJ databases">
        <title>Leptospira spp. isolated from tropical soils.</title>
        <authorList>
            <person name="Thibeaux R."/>
            <person name="Iraola G."/>
            <person name="Ferres I."/>
            <person name="Bierque E."/>
            <person name="Girault D."/>
            <person name="Soupe-Gilbert M.-E."/>
            <person name="Picardeau M."/>
            <person name="Goarant C."/>
        </authorList>
    </citation>
    <scope>NUCLEOTIDE SEQUENCE [LARGE SCALE GENOMIC DNA]</scope>
    <source>
        <strain evidence="3 5">FH1-B-B1</strain>
        <strain evidence="2 4">FH1-B-C1</strain>
    </source>
</reference>
<evidence type="ECO:0000313" key="3">
    <source>
        <dbReference type="EMBL" id="PJZ73794.1"/>
    </source>
</evidence>
<feature type="transmembrane region" description="Helical" evidence="1">
    <location>
        <begin position="12"/>
        <end position="28"/>
    </location>
</feature>
<keyword evidence="1" id="KW-1133">Transmembrane helix</keyword>
<gene>
    <name evidence="2" type="ORF">CH360_05170</name>
    <name evidence="3" type="ORF">CH373_06440</name>
</gene>
<keyword evidence="1" id="KW-0472">Membrane</keyword>
<dbReference type="RefSeq" id="WP_100712902.1">
    <property type="nucleotide sequence ID" value="NZ_NPDY01000002.1"/>
</dbReference>
<accession>A0A2M9ZP30</accession>
<keyword evidence="4" id="KW-1185">Reference proteome</keyword>
<evidence type="ECO:0000313" key="5">
    <source>
        <dbReference type="Proteomes" id="UP000231990"/>
    </source>
</evidence>
<dbReference type="EMBL" id="NPDY01000002">
    <property type="protein sequence ID" value="PJZ70899.1"/>
    <property type="molecule type" value="Genomic_DNA"/>
</dbReference>
<comment type="caution">
    <text evidence="3">The sequence shown here is derived from an EMBL/GenBank/DDBJ whole genome shotgun (WGS) entry which is preliminary data.</text>
</comment>